<reference evidence="2" key="2">
    <citation type="journal article" date="2008" name="Nucleic Acids Res.">
        <title>The rice annotation project database (RAP-DB): 2008 update.</title>
        <authorList>
            <consortium name="The rice annotation project (RAP)"/>
        </authorList>
    </citation>
    <scope>GENOME REANNOTATION</scope>
    <source>
        <strain evidence="2">cv. Nipponbare</strain>
    </source>
</reference>
<organism evidence="1 2">
    <name type="scientific">Oryza sativa subsp. japonica</name>
    <name type="common">Rice</name>
    <dbReference type="NCBI Taxonomy" id="39947"/>
    <lineage>
        <taxon>Eukaryota</taxon>
        <taxon>Viridiplantae</taxon>
        <taxon>Streptophyta</taxon>
        <taxon>Embryophyta</taxon>
        <taxon>Tracheophyta</taxon>
        <taxon>Spermatophyta</taxon>
        <taxon>Magnoliopsida</taxon>
        <taxon>Liliopsida</taxon>
        <taxon>Poales</taxon>
        <taxon>Poaceae</taxon>
        <taxon>BOP clade</taxon>
        <taxon>Oryzoideae</taxon>
        <taxon>Oryzeae</taxon>
        <taxon>Oryzinae</taxon>
        <taxon>Oryza</taxon>
        <taxon>Oryza sativa</taxon>
    </lineage>
</organism>
<protein>
    <submittedName>
        <fullName evidence="1">Uncharacterized protein</fullName>
    </submittedName>
</protein>
<dbReference type="EMBL" id="AP003684">
    <property type="protein sequence ID" value="BAD61664.1"/>
    <property type="molecule type" value="Genomic_DNA"/>
</dbReference>
<evidence type="ECO:0000313" key="1">
    <source>
        <dbReference type="EMBL" id="BAD61664.1"/>
    </source>
</evidence>
<reference evidence="2" key="1">
    <citation type="journal article" date="2005" name="Nature">
        <title>The map-based sequence of the rice genome.</title>
        <authorList>
            <consortium name="International rice genome sequencing project (IRGSP)"/>
            <person name="Matsumoto T."/>
            <person name="Wu J."/>
            <person name="Kanamori H."/>
            <person name="Katayose Y."/>
            <person name="Fujisawa M."/>
            <person name="Namiki N."/>
            <person name="Mizuno H."/>
            <person name="Yamamoto K."/>
            <person name="Antonio B.A."/>
            <person name="Baba T."/>
            <person name="Sakata K."/>
            <person name="Nagamura Y."/>
            <person name="Aoki H."/>
            <person name="Arikawa K."/>
            <person name="Arita K."/>
            <person name="Bito T."/>
            <person name="Chiden Y."/>
            <person name="Fujitsuka N."/>
            <person name="Fukunaka R."/>
            <person name="Hamada M."/>
            <person name="Harada C."/>
            <person name="Hayashi A."/>
            <person name="Hijishita S."/>
            <person name="Honda M."/>
            <person name="Hosokawa S."/>
            <person name="Ichikawa Y."/>
            <person name="Idonuma A."/>
            <person name="Iijima M."/>
            <person name="Ikeda M."/>
            <person name="Ikeno M."/>
            <person name="Ito K."/>
            <person name="Ito S."/>
            <person name="Ito T."/>
            <person name="Ito Y."/>
            <person name="Ito Y."/>
            <person name="Iwabuchi A."/>
            <person name="Kamiya K."/>
            <person name="Karasawa W."/>
            <person name="Kurita K."/>
            <person name="Katagiri S."/>
            <person name="Kikuta A."/>
            <person name="Kobayashi H."/>
            <person name="Kobayashi N."/>
            <person name="Machita K."/>
            <person name="Maehara T."/>
            <person name="Masukawa M."/>
            <person name="Mizubayashi T."/>
            <person name="Mukai Y."/>
            <person name="Nagasaki H."/>
            <person name="Nagata Y."/>
            <person name="Naito S."/>
            <person name="Nakashima M."/>
            <person name="Nakama Y."/>
            <person name="Nakamichi Y."/>
            <person name="Nakamura M."/>
            <person name="Meguro A."/>
            <person name="Negishi M."/>
            <person name="Ohta I."/>
            <person name="Ohta T."/>
            <person name="Okamoto M."/>
            <person name="Ono N."/>
            <person name="Saji S."/>
            <person name="Sakaguchi M."/>
            <person name="Sakai K."/>
            <person name="Shibata M."/>
            <person name="Shimokawa T."/>
            <person name="Song J."/>
            <person name="Takazaki Y."/>
            <person name="Terasawa K."/>
            <person name="Tsugane M."/>
            <person name="Tsuji K."/>
            <person name="Ueda S."/>
            <person name="Waki K."/>
            <person name="Yamagata H."/>
            <person name="Yamamoto M."/>
            <person name="Yamamoto S."/>
            <person name="Yamane H."/>
            <person name="Yoshiki S."/>
            <person name="Yoshihara R."/>
            <person name="Yukawa K."/>
            <person name="Zhong H."/>
            <person name="Yano M."/>
            <person name="Yuan Q."/>
            <person name="Ouyang S."/>
            <person name="Liu J."/>
            <person name="Jones K.M."/>
            <person name="Gansberger K."/>
            <person name="Moffat K."/>
            <person name="Hill J."/>
            <person name="Bera J."/>
            <person name="Fadrosh D."/>
            <person name="Jin S."/>
            <person name="Johri S."/>
            <person name="Kim M."/>
            <person name="Overton L."/>
            <person name="Reardon M."/>
            <person name="Tsitrin T."/>
            <person name="Vuong H."/>
            <person name="Weaver B."/>
            <person name="Ciecko A."/>
            <person name="Tallon L."/>
            <person name="Jackson J."/>
            <person name="Pai G."/>
            <person name="Aken S.V."/>
            <person name="Utterback T."/>
            <person name="Reidmuller S."/>
            <person name="Feldblyum T."/>
            <person name="Hsiao J."/>
            <person name="Zismann V."/>
            <person name="Iobst S."/>
            <person name="de Vazeille A.R."/>
            <person name="Buell C.R."/>
            <person name="Ying K."/>
            <person name="Li Y."/>
            <person name="Lu T."/>
            <person name="Huang Y."/>
            <person name="Zhao Q."/>
            <person name="Feng Q."/>
            <person name="Zhang L."/>
            <person name="Zhu J."/>
            <person name="Weng Q."/>
            <person name="Mu J."/>
            <person name="Lu Y."/>
            <person name="Fan D."/>
            <person name="Liu Y."/>
            <person name="Guan J."/>
            <person name="Zhang Y."/>
            <person name="Yu S."/>
            <person name="Liu X."/>
            <person name="Zhang Y."/>
            <person name="Hong G."/>
            <person name="Han B."/>
            <person name="Choisne N."/>
            <person name="Demange N."/>
            <person name="Orjeda G."/>
            <person name="Samain S."/>
            <person name="Cattolico L."/>
            <person name="Pelletier E."/>
            <person name="Couloux A."/>
            <person name="Segurens B."/>
            <person name="Wincker P."/>
            <person name="D'Hont A."/>
            <person name="Scarpelli C."/>
            <person name="Weissenbach J."/>
            <person name="Salanoubat M."/>
            <person name="Quetier F."/>
            <person name="Yu Y."/>
            <person name="Kim H.R."/>
            <person name="Rambo T."/>
            <person name="Currie J."/>
            <person name="Collura K."/>
            <person name="Luo M."/>
            <person name="Yang T."/>
            <person name="Ammiraju J.S.S."/>
            <person name="Engler F."/>
            <person name="Soderlund C."/>
            <person name="Wing R.A."/>
            <person name="Palmer L.E."/>
            <person name="de la Bastide M."/>
            <person name="Spiegel L."/>
            <person name="Nascimento L."/>
            <person name="Zutavern T."/>
            <person name="O'Shaughnessy A."/>
            <person name="Dike S."/>
            <person name="Dedhia N."/>
            <person name="Preston R."/>
            <person name="Balija V."/>
            <person name="McCombie W.R."/>
            <person name="Chow T."/>
            <person name="Chen H."/>
            <person name="Chung M."/>
            <person name="Chen C."/>
            <person name="Shaw J."/>
            <person name="Wu H."/>
            <person name="Hsiao K."/>
            <person name="Chao Y."/>
            <person name="Chu M."/>
            <person name="Cheng C."/>
            <person name="Hour A."/>
            <person name="Lee P."/>
            <person name="Lin S."/>
            <person name="Lin Y."/>
            <person name="Liou J."/>
            <person name="Liu S."/>
            <person name="Hsing Y."/>
            <person name="Raghuvanshi S."/>
            <person name="Mohanty A."/>
            <person name="Bharti A.K."/>
            <person name="Gaur A."/>
            <person name="Gupta V."/>
            <person name="Kumar D."/>
            <person name="Ravi V."/>
            <person name="Vij S."/>
            <person name="Kapur A."/>
            <person name="Khurana P."/>
            <person name="Khurana P."/>
            <person name="Khurana J.P."/>
            <person name="Tyagi A.K."/>
            <person name="Gaikwad K."/>
            <person name="Singh A."/>
            <person name="Dalal V."/>
            <person name="Srivastava S."/>
            <person name="Dixit A."/>
            <person name="Pal A.K."/>
            <person name="Ghazi I.A."/>
            <person name="Yadav M."/>
            <person name="Pandit A."/>
            <person name="Bhargava A."/>
            <person name="Sureshbabu K."/>
            <person name="Batra K."/>
            <person name="Sharma T.R."/>
            <person name="Mohapatra T."/>
            <person name="Singh N.K."/>
            <person name="Messing J."/>
            <person name="Nelson A.B."/>
            <person name="Fuks G."/>
            <person name="Kavchok S."/>
            <person name="Keizer G."/>
            <person name="Linton E."/>
            <person name="Llaca V."/>
            <person name="Song R."/>
            <person name="Tanyolac B."/>
            <person name="Young S."/>
            <person name="Ho-Il K."/>
            <person name="Hahn J.H."/>
            <person name="Sangsakoo G."/>
            <person name="Vanavichit A."/>
            <person name="de Mattos Luiz.A.T."/>
            <person name="Zimmer P.D."/>
            <person name="Malone G."/>
            <person name="Dellagostin O."/>
            <person name="de Oliveira A.C."/>
            <person name="Bevan M."/>
            <person name="Bancroft I."/>
            <person name="Minx P."/>
            <person name="Cordum H."/>
            <person name="Wilson R."/>
            <person name="Cheng Z."/>
            <person name="Jin W."/>
            <person name="Jiang J."/>
            <person name="Leong S.A."/>
            <person name="Iwama H."/>
            <person name="Gojobori T."/>
            <person name="Itoh T."/>
            <person name="Niimura Y."/>
            <person name="Fujii Y."/>
            <person name="Habara T."/>
            <person name="Sakai H."/>
            <person name="Sato Y."/>
            <person name="Wilson G."/>
            <person name="Kumar K."/>
            <person name="McCouch S."/>
            <person name="Juretic N."/>
            <person name="Hoen D."/>
            <person name="Wright S."/>
            <person name="Bruskiewich R."/>
            <person name="Bureau T."/>
            <person name="Miyao A."/>
            <person name="Hirochika H."/>
            <person name="Nishikawa T."/>
            <person name="Kadowaki K."/>
            <person name="Sugiura M."/>
            <person name="Burr B."/>
            <person name="Sasaki T."/>
        </authorList>
    </citation>
    <scope>NUCLEOTIDE SEQUENCE [LARGE SCALE GENOMIC DNA]</scope>
    <source>
        <strain evidence="2">cv. Nipponbare</strain>
    </source>
</reference>
<accession>Q5Z9B6</accession>
<dbReference type="Proteomes" id="UP000000763">
    <property type="component" value="Chromosome 6"/>
</dbReference>
<name>Q5Z9B6_ORYSJ</name>
<proteinExistence type="predicted"/>
<evidence type="ECO:0000313" key="2">
    <source>
        <dbReference type="Proteomes" id="UP000000763"/>
    </source>
</evidence>
<sequence length="65" mass="7101">MLFHGSAAKLHLGSARALPHRGAAASCLERREEGSKGSEGGDKLERLRIRLKKRMGGEDNCFYCA</sequence>
<gene>
    <name evidence="1" type="primary">P0485D10.3</name>
</gene>
<dbReference type="AlphaFoldDB" id="Q5Z9B6"/>